<gene>
    <name evidence="2" type="ORF">PR048_010134</name>
</gene>
<keyword evidence="3" id="KW-1185">Reference proteome</keyword>
<dbReference type="EMBL" id="JARBHB010000003">
    <property type="protein sequence ID" value="KAJ8890625.1"/>
    <property type="molecule type" value="Genomic_DNA"/>
</dbReference>
<organism evidence="2 3">
    <name type="scientific">Dryococelus australis</name>
    <dbReference type="NCBI Taxonomy" id="614101"/>
    <lineage>
        <taxon>Eukaryota</taxon>
        <taxon>Metazoa</taxon>
        <taxon>Ecdysozoa</taxon>
        <taxon>Arthropoda</taxon>
        <taxon>Hexapoda</taxon>
        <taxon>Insecta</taxon>
        <taxon>Pterygota</taxon>
        <taxon>Neoptera</taxon>
        <taxon>Polyneoptera</taxon>
        <taxon>Phasmatodea</taxon>
        <taxon>Verophasmatodea</taxon>
        <taxon>Anareolatae</taxon>
        <taxon>Phasmatidae</taxon>
        <taxon>Eurycanthinae</taxon>
        <taxon>Dryococelus</taxon>
    </lineage>
</organism>
<feature type="compositionally biased region" description="Basic residues" evidence="1">
    <location>
        <begin position="331"/>
        <end position="340"/>
    </location>
</feature>
<name>A0ABQ9I1V1_9NEOP</name>
<proteinExistence type="predicted"/>
<feature type="region of interest" description="Disordered" evidence="1">
    <location>
        <begin position="115"/>
        <end position="136"/>
    </location>
</feature>
<comment type="caution">
    <text evidence="2">The sequence shown here is derived from an EMBL/GenBank/DDBJ whole genome shotgun (WGS) entry which is preliminary data.</text>
</comment>
<accession>A0ABQ9I1V1</accession>
<evidence type="ECO:0000256" key="1">
    <source>
        <dbReference type="SAM" id="MobiDB-lite"/>
    </source>
</evidence>
<evidence type="ECO:0000313" key="2">
    <source>
        <dbReference type="EMBL" id="KAJ8890625.1"/>
    </source>
</evidence>
<feature type="region of interest" description="Disordered" evidence="1">
    <location>
        <begin position="313"/>
        <end position="356"/>
    </location>
</feature>
<protein>
    <submittedName>
        <fullName evidence="2">Uncharacterized protein</fullName>
    </submittedName>
</protein>
<evidence type="ECO:0000313" key="3">
    <source>
        <dbReference type="Proteomes" id="UP001159363"/>
    </source>
</evidence>
<sequence length="356" mass="40312">MPWPGAEDGEERDWRGRYTEITDGDPAHFDRNVWDTWTSRVHIHGLADVGLFRGCHPHQILRSSTILFGLLEKNMVYGTPVMSEEDLTARLSCKMKNEDATQDVVENKNVTFKFTENDNGTSKSAEKDNVSSKSADNDVTTSAKWKCSAETYSTQKKKNIVVVMYNVNPKSAVNNNVIFMSAEIDHVYSKSTVLVAIYRAQKGRTGHCGLRFQRGHIIDEDDESARSVVLTDCQEVSTLLHECSRARHAASRWPGCGECSRMYGQVLCRLVEGGRQGIEREWEDAGRGAEEGEERTRKCVWCVCGQAVAPRGQERQSSVTRDPIVRDALIPHRRRRRRGTGRQNGRHPQLVDNYPW</sequence>
<dbReference type="Proteomes" id="UP001159363">
    <property type="component" value="Chromosome 3"/>
</dbReference>
<reference evidence="2 3" key="1">
    <citation type="submission" date="2023-02" db="EMBL/GenBank/DDBJ databases">
        <title>LHISI_Scaffold_Assembly.</title>
        <authorList>
            <person name="Stuart O.P."/>
            <person name="Cleave R."/>
            <person name="Magrath M.J.L."/>
            <person name="Mikheyev A.S."/>
        </authorList>
    </citation>
    <scope>NUCLEOTIDE SEQUENCE [LARGE SCALE GENOMIC DNA]</scope>
    <source>
        <strain evidence="2">Daus_M_001</strain>
        <tissue evidence="2">Leg muscle</tissue>
    </source>
</reference>